<evidence type="ECO:0000313" key="1">
    <source>
        <dbReference type="EMBL" id="MBD8067209.1"/>
    </source>
</evidence>
<accession>A0A927FYU3</accession>
<keyword evidence="2" id="KW-1185">Reference proteome</keyword>
<reference evidence="1" key="1">
    <citation type="submission" date="2020-09" db="EMBL/GenBank/DDBJ databases">
        <title>Genome seq and assembly of Devosia sp.</title>
        <authorList>
            <person name="Chhetri G."/>
        </authorList>
    </citation>
    <scope>NUCLEOTIDE SEQUENCE</scope>
    <source>
        <strain evidence="1">PTR5</strain>
    </source>
</reference>
<dbReference type="AlphaFoldDB" id="A0A927FYU3"/>
<name>A0A927FYU3_9HYPH</name>
<gene>
    <name evidence="1" type="ORF">IC608_17195</name>
</gene>
<dbReference type="Pfam" id="PF06169">
    <property type="entry name" value="DUF982"/>
    <property type="match status" value="1"/>
</dbReference>
<protein>
    <submittedName>
        <fullName evidence="1">DUF982 domain-containing protein</fullName>
    </submittedName>
</protein>
<evidence type="ECO:0000313" key="2">
    <source>
        <dbReference type="Proteomes" id="UP000654108"/>
    </source>
</evidence>
<dbReference type="Proteomes" id="UP000654108">
    <property type="component" value="Unassembled WGS sequence"/>
</dbReference>
<dbReference type="InterPro" id="IPR010385">
    <property type="entry name" value="DUF982"/>
</dbReference>
<dbReference type="EMBL" id="JACYFU010000006">
    <property type="protein sequence ID" value="MBD8067209.1"/>
    <property type="molecule type" value="Genomic_DNA"/>
</dbReference>
<organism evidence="1 2">
    <name type="scientific">Devosia oryzisoli</name>
    <dbReference type="NCBI Taxonomy" id="2774138"/>
    <lineage>
        <taxon>Bacteria</taxon>
        <taxon>Pseudomonadati</taxon>
        <taxon>Pseudomonadota</taxon>
        <taxon>Alphaproteobacteria</taxon>
        <taxon>Hyphomicrobiales</taxon>
        <taxon>Devosiaceae</taxon>
        <taxon>Devosia</taxon>
    </lineage>
</organism>
<proteinExistence type="predicted"/>
<sequence length="80" mass="8939">MLDAIHTWDRPITLNIGREQLVVRTPIQARHVLLMDWPAERTDKHKIASELCLAATEGASPETAWVAFMDAALEAGIFVE</sequence>
<dbReference type="RefSeq" id="WP_191778081.1">
    <property type="nucleotide sequence ID" value="NZ_JACYFU010000006.1"/>
</dbReference>
<comment type="caution">
    <text evidence="1">The sequence shown here is derived from an EMBL/GenBank/DDBJ whole genome shotgun (WGS) entry which is preliminary data.</text>
</comment>
<dbReference type="Gene3D" id="6.10.250.730">
    <property type="match status" value="1"/>
</dbReference>